<dbReference type="EMBL" id="JAPMOS010000015">
    <property type="protein sequence ID" value="KAJ4460067.1"/>
    <property type="molecule type" value="Genomic_DNA"/>
</dbReference>
<organism evidence="1 2">
    <name type="scientific">Paratrimastix pyriformis</name>
    <dbReference type="NCBI Taxonomy" id="342808"/>
    <lineage>
        <taxon>Eukaryota</taxon>
        <taxon>Metamonada</taxon>
        <taxon>Preaxostyla</taxon>
        <taxon>Paratrimastigidae</taxon>
        <taxon>Paratrimastix</taxon>
    </lineage>
</organism>
<gene>
    <name evidence="1" type="ORF">PAPYR_3788</name>
</gene>
<dbReference type="SUPFAM" id="SSF52047">
    <property type="entry name" value="RNI-like"/>
    <property type="match status" value="1"/>
</dbReference>
<reference evidence="1" key="1">
    <citation type="journal article" date="2022" name="bioRxiv">
        <title>Genomics of Preaxostyla Flagellates Illuminates Evolutionary Transitions and the Path Towards Mitochondrial Loss.</title>
        <authorList>
            <person name="Novak L.V.F."/>
            <person name="Treitli S.C."/>
            <person name="Pyrih J."/>
            <person name="Halakuc P."/>
            <person name="Pipaliya S.V."/>
            <person name="Vacek V."/>
            <person name="Brzon O."/>
            <person name="Soukal P."/>
            <person name="Eme L."/>
            <person name="Dacks J.B."/>
            <person name="Karnkowska A."/>
            <person name="Elias M."/>
            <person name="Hampl V."/>
        </authorList>
    </citation>
    <scope>NUCLEOTIDE SEQUENCE</scope>
    <source>
        <strain evidence="1">RCP-MX</strain>
    </source>
</reference>
<dbReference type="Gene3D" id="3.80.10.10">
    <property type="entry name" value="Ribonuclease Inhibitor"/>
    <property type="match status" value="1"/>
</dbReference>
<evidence type="ECO:0000313" key="2">
    <source>
        <dbReference type="Proteomes" id="UP001141327"/>
    </source>
</evidence>
<dbReference type="Proteomes" id="UP001141327">
    <property type="component" value="Unassembled WGS sequence"/>
</dbReference>
<comment type="caution">
    <text evidence="1">The sequence shown here is derived from an EMBL/GenBank/DDBJ whole genome shotgun (WGS) entry which is preliminary data.</text>
</comment>
<keyword evidence="2" id="KW-1185">Reference proteome</keyword>
<sequence>MSTGSAAEKQQKCHCGFDALPEELLVEIFGYIDAHPGTVYLLRAVNHFFNNQTMSSEDTCLPPLDLRYLSHLHCRNCFGLDASRLAQFYVPAPGRPPHYSLTHLEITHAYSLTADDVVLLVGQNPALRTLGLAHCPRVNDQSLLAIARHCPALRHLDISNDLECTDAGLIQIALRCPDLVGLRVGFCNKVTARALLFFCGHLRIGNCLRAPSLEALDVSFQWDTFTDDILGALAQASPRLRELHLVGCDRLTSQALVALGRHCGQLAELSVTRCDWFDPACLEALEGLLPQLRILRLTAAPSYRRADGLTEERLRAWARAHPRVLLEWEEPAAHPSAIMGQGIEPREGCPDMLFEMPFG</sequence>
<dbReference type="PANTHER" id="PTHR13318">
    <property type="entry name" value="PARTNER OF PAIRED, ISOFORM B-RELATED"/>
    <property type="match status" value="1"/>
</dbReference>
<accession>A0ABQ8UQT2</accession>
<dbReference type="InterPro" id="IPR032675">
    <property type="entry name" value="LRR_dom_sf"/>
</dbReference>
<dbReference type="InterPro" id="IPR006553">
    <property type="entry name" value="Leu-rich_rpt_Cys-con_subtyp"/>
</dbReference>
<name>A0ABQ8UQT2_9EUKA</name>
<dbReference type="SMART" id="SM00367">
    <property type="entry name" value="LRR_CC"/>
    <property type="match status" value="4"/>
</dbReference>
<evidence type="ECO:0000313" key="1">
    <source>
        <dbReference type="EMBL" id="KAJ4460067.1"/>
    </source>
</evidence>
<proteinExistence type="predicted"/>
<protein>
    <submittedName>
        <fullName evidence="1">Uncharacterized protein</fullName>
    </submittedName>
</protein>